<evidence type="ECO:0000259" key="2">
    <source>
        <dbReference type="PROSITE" id="PS50110"/>
    </source>
</evidence>
<dbReference type="Gene3D" id="3.40.50.2300">
    <property type="match status" value="1"/>
</dbReference>
<dbReference type="PANTHER" id="PTHR45526">
    <property type="entry name" value="TRANSCRIPTIONAL REGULATORY PROTEIN DPIA"/>
    <property type="match status" value="1"/>
</dbReference>
<dbReference type="Gene3D" id="2.40.50.1020">
    <property type="entry name" value="LytTr DNA-binding domain"/>
    <property type="match status" value="1"/>
</dbReference>
<keyword evidence="3" id="KW-0238">DNA-binding</keyword>
<keyword evidence="1" id="KW-0597">Phosphoprotein</keyword>
<comment type="caution">
    <text evidence="3">The sequence shown here is derived from an EMBL/GenBank/DDBJ whole genome shotgun (WGS) entry which is preliminary data.</text>
</comment>
<dbReference type="RefSeq" id="WP_344788322.1">
    <property type="nucleotide sequence ID" value="NZ_BAABCA010000004.1"/>
</dbReference>
<feature type="modified residue" description="4-aspartylphosphate" evidence="1">
    <location>
        <position position="54"/>
    </location>
</feature>
<dbReference type="InterPro" id="IPR011006">
    <property type="entry name" value="CheY-like_superfamily"/>
</dbReference>
<protein>
    <submittedName>
        <fullName evidence="3">LytTR family DNA-binding domain-containing protein</fullName>
    </submittedName>
</protein>
<accession>A0ABP8CB22</accession>
<evidence type="ECO:0000313" key="4">
    <source>
        <dbReference type="Proteomes" id="UP001501496"/>
    </source>
</evidence>
<sequence>MDVVIIEDEDLAAESLEKLLLQSDFSIHIKKRLESVEQSMAWFKQNSCDLILSDIHLGDGESFEIFQNLNISTPIIFTTAFDQYAIQSFQFFAIDYLLKPYNKDKLNTALEKYSNYKATTPKNNYNDLENLLSHLKNTNENIVEQERFLVSRGEKLLSITKKEIAYFMAENKSLFLFTTNGKSYLYDDTILNLDLKLSKKDFFKINRKFIISHSAIKTIVKYSQNRLKIELEPSPNINDFILISSKVVAAFKKWLNN</sequence>
<dbReference type="SUPFAM" id="SSF52172">
    <property type="entry name" value="CheY-like"/>
    <property type="match status" value="1"/>
</dbReference>
<feature type="domain" description="Response regulatory" evidence="2">
    <location>
        <begin position="2"/>
        <end position="114"/>
    </location>
</feature>
<dbReference type="Pfam" id="PF00072">
    <property type="entry name" value="Response_reg"/>
    <property type="match status" value="1"/>
</dbReference>
<dbReference type="Pfam" id="PF04397">
    <property type="entry name" value="LytTR"/>
    <property type="match status" value="1"/>
</dbReference>
<dbReference type="PANTHER" id="PTHR45526:SF1">
    <property type="entry name" value="TRANSCRIPTIONAL REGULATORY PROTEIN DCUR-RELATED"/>
    <property type="match status" value="1"/>
</dbReference>
<dbReference type="InterPro" id="IPR001789">
    <property type="entry name" value="Sig_transdc_resp-reg_receiver"/>
</dbReference>
<evidence type="ECO:0000313" key="3">
    <source>
        <dbReference type="EMBL" id="GAA4236890.1"/>
    </source>
</evidence>
<dbReference type="InterPro" id="IPR007492">
    <property type="entry name" value="LytTR_DNA-bd_dom"/>
</dbReference>
<keyword evidence="4" id="KW-1185">Reference proteome</keyword>
<dbReference type="SMART" id="SM00448">
    <property type="entry name" value="REC"/>
    <property type="match status" value="1"/>
</dbReference>
<dbReference type="EMBL" id="BAABCA010000004">
    <property type="protein sequence ID" value="GAA4236890.1"/>
    <property type="molecule type" value="Genomic_DNA"/>
</dbReference>
<dbReference type="InterPro" id="IPR051271">
    <property type="entry name" value="2C-system_Tx_regulators"/>
</dbReference>
<organism evidence="3 4">
    <name type="scientific">Postechiella marina</name>
    <dbReference type="NCBI Taxonomy" id="943941"/>
    <lineage>
        <taxon>Bacteria</taxon>
        <taxon>Pseudomonadati</taxon>
        <taxon>Bacteroidota</taxon>
        <taxon>Flavobacteriia</taxon>
        <taxon>Flavobacteriales</taxon>
        <taxon>Flavobacteriaceae</taxon>
        <taxon>Postechiella</taxon>
    </lineage>
</organism>
<reference evidence="4" key="1">
    <citation type="journal article" date="2019" name="Int. J. Syst. Evol. Microbiol.">
        <title>The Global Catalogue of Microorganisms (GCM) 10K type strain sequencing project: providing services to taxonomists for standard genome sequencing and annotation.</title>
        <authorList>
            <consortium name="The Broad Institute Genomics Platform"/>
            <consortium name="The Broad Institute Genome Sequencing Center for Infectious Disease"/>
            <person name="Wu L."/>
            <person name="Ma J."/>
        </authorList>
    </citation>
    <scope>NUCLEOTIDE SEQUENCE [LARGE SCALE GENOMIC DNA]</scope>
    <source>
        <strain evidence="4">JCM 17630</strain>
    </source>
</reference>
<name>A0ABP8CB22_9FLAO</name>
<dbReference type="PROSITE" id="PS50110">
    <property type="entry name" value="RESPONSE_REGULATORY"/>
    <property type="match status" value="1"/>
</dbReference>
<dbReference type="SMART" id="SM00850">
    <property type="entry name" value="LytTR"/>
    <property type="match status" value="1"/>
</dbReference>
<dbReference type="Proteomes" id="UP001501496">
    <property type="component" value="Unassembled WGS sequence"/>
</dbReference>
<proteinExistence type="predicted"/>
<evidence type="ECO:0000256" key="1">
    <source>
        <dbReference type="PROSITE-ProRule" id="PRU00169"/>
    </source>
</evidence>
<gene>
    <name evidence="3" type="ORF">GCM10022291_22360</name>
</gene>
<dbReference type="GO" id="GO:0003677">
    <property type="term" value="F:DNA binding"/>
    <property type="evidence" value="ECO:0007669"/>
    <property type="project" value="UniProtKB-KW"/>
</dbReference>